<sequence>MKVDKWTSGQVNKLEIVLAYGECQFTSGQKEKSKCSKLIGFQVFSTIARDCYLKLDKYTAKITDLWNKMRNFVIQ</sequence>
<dbReference type="EMBL" id="AP035788">
    <property type="protein sequence ID" value="BFO77555.1"/>
    <property type="molecule type" value="Genomic_DNA"/>
</dbReference>
<name>A0AB33JBL7_9BACT</name>
<dbReference type="AlphaFoldDB" id="A0AB33JBL7"/>
<organism evidence="1">
    <name type="scientific">Prevotella sp. GTC17260</name>
    <dbReference type="NCBI Taxonomy" id="3236796"/>
    <lineage>
        <taxon>Bacteria</taxon>
        <taxon>Pseudomonadati</taxon>
        <taxon>Bacteroidota</taxon>
        <taxon>Bacteroidia</taxon>
        <taxon>Bacteroidales</taxon>
        <taxon>Prevotellaceae</taxon>
        <taxon>Prevotella</taxon>
    </lineage>
</organism>
<proteinExistence type="predicted"/>
<protein>
    <submittedName>
        <fullName evidence="1">Uncharacterized protein</fullName>
    </submittedName>
</protein>
<evidence type="ECO:0000313" key="1">
    <source>
        <dbReference type="EMBL" id="BFO77555.1"/>
    </source>
</evidence>
<gene>
    <name evidence="1" type="ORF">GTC17260_01900</name>
</gene>
<accession>A0AB33JBL7</accession>
<reference evidence="1" key="1">
    <citation type="submission" date="2024-07" db="EMBL/GenBank/DDBJ databases">
        <title>Complete genome sequence of Prevotella sp. YM-2024 GTC17260.</title>
        <authorList>
            <person name="Hayashi M."/>
            <person name="Muto Y."/>
            <person name="Tanaka K."/>
            <person name="Niwa H."/>
        </authorList>
    </citation>
    <scope>NUCLEOTIDE SEQUENCE</scope>
    <source>
        <strain evidence="1">GTC17260</strain>
    </source>
</reference>